<dbReference type="AlphaFoldDB" id="A0A6A6IL72"/>
<dbReference type="GeneID" id="54585385"/>
<dbReference type="EMBL" id="ML987194">
    <property type="protein sequence ID" value="KAF2250290.1"/>
    <property type="molecule type" value="Genomic_DNA"/>
</dbReference>
<evidence type="ECO:0000313" key="4">
    <source>
        <dbReference type="Proteomes" id="UP000800094"/>
    </source>
</evidence>
<dbReference type="Proteomes" id="UP000800094">
    <property type="component" value="Unassembled WGS sequence"/>
</dbReference>
<dbReference type="RefSeq" id="XP_033685294.1">
    <property type="nucleotide sequence ID" value="XM_033832055.1"/>
</dbReference>
<evidence type="ECO:0000256" key="1">
    <source>
        <dbReference type="SAM" id="MobiDB-lite"/>
    </source>
</evidence>
<feature type="compositionally biased region" description="Low complexity" evidence="1">
    <location>
        <begin position="297"/>
        <end position="344"/>
    </location>
</feature>
<reference evidence="3" key="1">
    <citation type="journal article" date="2020" name="Stud. Mycol.">
        <title>101 Dothideomycetes genomes: a test case for predicting lifestyles and emergence of pathogens.</title>
        <authorList>
            <person name="Haridas S."/>
            <person name="Albert R."/>
            <person name="Binder M."/>
            <person name="Bloem J."/>
            <person name="Labutti K."/>
            <person name="Salamov A."/>
            <person name="Andreopoulos B."/>
            <person name="Baker S."/>
            <person name="Barry K."/>
            <person name="Bills G."/>
            <person name="Bluhm B."/>
            <person name="Cannon C."/>
            <person name="Castanera R."/>
            <person name="Culley D."/>
            <person name="Daum C."/>
            <person name="Ezra D."/>
            <person name="Gonzalez J."/>
            <person name="Henrissat B."/>
            <person name="Kuo A."/>
            <person name="Liang C."/>
            <person name="Lipzen A."/>
            <person name="Lutzoni F."/>
            <person name="Magnuson J."/>
            <person name="Mondo S."/>
            <person name="Nolan M."/>
            <person name="Ohm R."/>
            <person name="Pangilinan J."/>
            <person name="Park H.-J."/>
            <person name="Ramirez L."/>
            <person name="Alfaro M."/>
            <person name="Sun H."/>
            <person name="Tritt A."/>
            <person name="Yoshinaga Y."/>
            <person name="Zwiers L.-H."/>
            <person name="Turgeon B."/>
            <person name="Goodwin S."/>
            <person name="Spatafora J."/>
            <person name="Crous P."/>
            <person name="Grigoriev I."/>
        </authorList>
    </citation>
    <scope>NUCLEOTIDE SEQUENCE</scope>
    <source>
        <strain evidence="3">CBS 122368</strain>
    </source>
</reference>
<feature type="region of interest" description="Disordered" evidence="1">
    <location>
        <begin position="245"/>
        <end position="352"/>
    </location>
</feature>
<evidence type="ECO:0000313" key="3">
    <source>
        <dbReference type="EMBL" id="KAF2250290.1"/>
    </source>
</evidence>
<keyword evidence="4" id="KW-1185">Reference proteome</keyword>
<protein>
    <submittedName>
        <fullName evidence="3">Uncharacterized protein</fullName>
    </submittedName>
</protein>
<dbReference type="OrthoDB" id="3762642at2759"/>
<evidence type="ECO:0000256" key="2">
    <source>
        <dbReference type="SAM" id="SignalP"/>
    </source>
</evidence>
<name>A0A6A6IL72_9PLEO</name>
<feature type="compositionally biased region" description="Polar residues" evidence="1">
    <location>
        <begin position="263"/>
        <end position="284"/>
    </location>
</feature>
<feature type="signal peptide" evidence="2">
    <location>
        <begin position="1"/>
        <end position="18"/>
    </location>
</feature>
<accession>A0A6A6IL72</accession>
<sequence length="399" mass="43035">MKPLLLSTFLTLASICTGQGEQSNPFDEPLTEDNANLNALQAYQQTFVCTEFSDQYWRDVVEQCKSVCVMGRADGETANSEEDRWVEGSYSCLGESEWLSFRTGEPSDDPNIKRVRGGHCQCNLAIIEELGDFFVESVQVIGEMLDQYVCPFIKALDIVVQVAEVAIPGVGKAITTGMRTAIASAKAFKYAYEGQDAAREWANYLLGSLGISESMGCGKVPSLGELMTAFVPFADARPDIYADFSTIPGGPGCRGKGRRGNRDSCNNDESNSRSPDQNTDSPGPTKSEKPKKSAQATSPPSDSKTSSTPSISSSSSLSSSTAPSSPLGETTISSLTSSTASASTIEDKKCTYYKPRQGNQRVMMREYSDFLRTVGDQSQSASKVVVQVRETGMHTELAS</sequence>
<feature type="chain" id="PRO_5025654387" evidence="2">
    <location>
        <begin position="19"/>
        <end position="399"/>
    </location>
</feature>
<organism evidence="3 4">
    <name type="scientific">Trematosphaeria pertusa</name>
    <dbReference type="NCBI Taxonomy" id="390896"/>
    <lineage>
        <taxon>Eukaryota</taxon>
        <taxon>Fungi</taxon>
        <taxon>Dikarya</taxon>
        <taxon>Ascomycota</taxon>
        <taxon>Pezizomycotina</taxon>
        <taxon>Dothideomycetes</taxon>
        <taxon>Pleosporomycetidae</taxon>
        <taxon>Pleosporales</taxon>
        <taxon>Massarineae</taxon>
        <taxon>Trematosphaeriaceae</taxon>
        <taxon>Trematosphaeria</taxon>
    </lineage>
</organism>
<proteinExistence type="predicted"/>
<gene>
    <name evidence="3" type="ORF">BU26DRAFT_550471</name>
</gene>
<keyword evidence="2" id="KW-0732">Signal</keyword>